<keyword evidence="1 3" id="KW-0813">Transport</keyword>
<dbReference type="PRINTS" id="PR00691">
    <property type="entry name" value="ADHESINB"/>
</dbReference>
<keyword evidence="2 4" id="KW-0732">Signal</keyword>
<feature type="chain" id="PRO_5045655269" evidence="4">
    <location>
        <begin position="22"/>
        <end position="319"/>
    </location>
</feature>
<reference evidence="6" key="1">
    <citation type="journal article" date="2019" name="Int. J. Syst. Evol. Microbiol.">
        <title>The Global Catalogue of Microorganisms (GCM) 10K type strain sequencing project: providing services to taxonomists for standard genome sequencing and annotation.</title>
        <authorList>
            <consortium name="The Broad Institute Genomics Platform"/>
            <consortium name="The Broad Institute Genome Sequencing Center for Infectious Disease"/>
            <person name="Wu L."/>
            <person name="Ma J."/>
        </authorList>
    </citation>
    <scope>NUCLEOTIDE SEQUENCE [LARGE SCALE GENOMIC DNA]</scope>
    <source>
        <strain evidence="6">TISTR 1571</strain>
    </source>
</reference>
<evidence type="ECO:0000256" key="3">
    <source>
        <dbReference type="RuleBase" id="RU003512"/>
    </source>
</evidence>
<evidence type="ECO:0000256" key="4">
    <source>
        <dbReference type="SAM" id="SignalP"/>
    </source>
</evidence>
<dbReference type="PROSITE" id="PS51257">
    <property type="entry name" value="PROKAR_LIPOPROTEIN"/>
    <property type="match status" value="1"/>
</dbReference>
<accession>A0ABW5QD42</accession>
<dbReference type="EMBL" id="JBHUMZ010000047">
    <property type="protein sequence ID" value="MFD2639801.1"/>
    <property type="molecule type" value="Genomic_DNA"/>
</dbReference>
<keyword evidence="6" id="KW-1185">Reference proteome</keyword>
<dbReference type="PANTHER" id="PTHR42953">
    <property type="entry name" value="HIGH-AFFINITY ZINC UPTAKE SYSTEM PROTEIN ZNUA-RELATED"/>
    <property type="match status" value="1"/>
</dbReference>
<dbReference type="SUPFAM" id="SSF53807">
    <property type="entry name" value="Helical backbone' metal receptor"/>
    <property type="match status" value="1"/>
</dbReference>
<dbReference type="PRINTS" id="PR00690">
    <property type="entry name" value="ADHESNFAMILY"/>
</dbReference>
<protein>
    <submittedName>
        <fullName evidence="5">Metal ABC transporter solute-binding protein, Zn/Mn family</fullName>
    </submittedName>
</protein>
<gene>
    <name evidence="5" type="ORF">ACFSW4_13110</name>
</gene>
<comment type="caution">
    <text evidence="5">The sequence shown here is derived from an EMBL/GenBank/DDBJ whole genome shotgun (WGS) entry which is preliminary data.</text>
</comment>
<comment type="similarity">
    <text evidence="3">Belongs to the bacterial solute-binding protein 9 family.</text>
</comment>
<dbReference type="InterPro" id="IPR006128">
    <property type="entry name" value="Lipoprotein_PsaA-like"/>
</dbReference>
<evidence type="ECO:0000313" key="5">
    <source>
        <dbReference type="EMBL" id="MFD2639801.1"/>
    </source>
</evidence>
<dbReference type="Proteomes" id="UP001597452">
    <property type="component" value="Unassembled WGS sequence"/>
</dbReference>
<evidence type="ECO:0000313" key="6">
    <source>
        <dbReference type="Proteomes" id="UP001597452"/>
    </source>
</evidence>
<organism evidence="5 6">
    <name type="scientific">Piscibacillus salipiscarius</name>
    <dbReference type="NCBI Taxonomy" id="299480"/>
    <lineage>
        <taxon>Bacteria</taxon>
        <taxon>Bacillati</taxon>
        <taxon>Bacillota</taxon>
        <taxon>Bacilli</taxon>
        <taxon>Bacillales</taxon>
        <taxon>Bacillaceae</taxon>
        <taxon>Piscibacillus</taxon>
    </lineage>
</organism>
<feature type="signal peptide" evidence="4">
    <location>
        <begin position="1"/>
        <end position="21"/>
    </location>
</feature>
<proteinExistence type="inferred from homology"/>
<dbReference type="InterPro" id="IPR006129">
    <property type="entry name" value="AdhesinB"/>
</dbReference>
<evidence type="ECO:0000256" key="1">
    <source>
        <dbReference type="ARBA" id="ARBA00022448"/>
    </source>
</evidence>
<dbReference type="InterPro" id="IPR050492">
    <property type="entry name" value="Bact_metal-bind_prot9"/>
</dbReference>
<evidence type="ECO:0000256" key="2">
    <source>
        <dbReference type="ARBA" id="ARBA00022729"/>
    </source>
</evidence>
<dbReference type="PANTHER" id="PTHR42953:SF8">
    <property type="entry name" value="ZINT DOMAIN-CONTAINING PROTEIN"/>
    <property type="match status" value="1"/>
</dbReference>
<dbReference type="RefSeq" id="WP_054754669.1">
    <property type="nucleotide sequence ID" value="NZ_JBHUMZ010000047.1"/>
</dbReference>
<sequence length="319" mass="36657">MKIIKLLSVMIIGLILLYACQNTSSSTSEDQTEHHKIVTSIYPIEYIVSEIGVDVVTVETVVPSGADAHSYEPSTKTMLELSEADGFFYIGEGMESFSETMAETVNNEGVQTLELAKHHDLFETIHNEEVAVTAESNEDEHEGHNHGEFDPHFWLDPTRMVEAGDVILDQLITMYPEQEDTLKQNFETFKDNMNDLDQQYQSSFENEINILVTHKSFSYLEQRYPIKQYSIRGLSSSQEPSQKELLQLFDQIENMELEHIILETNSEDRLAKTIAEEMELTPYYLSNLSSRTEEQINQNKDYYDIMIDNLNVLKEIKGD</sequence>
<name>A0ABW5QD42_9BACI</name>
<dbReference type="Pfam" id="PF01297">
    <property type="entry name" value="ZnuA"/>
    <property type="match status" value="1"/>
</dbReference>
<dbReference type="Gene3D" id="3.40.50.1980">
    <property type="entry name" value="Nitrogenase molybdenum iron protein domain"/>
    <property type="match status" value="2"/>
</dbReference>
<dbReference type="InterPro" id="IPR006127">
    <property type="entry name" value="ZnuA-like"/>
</dbReference>